<dbReference type="Proteomes" id="UP000078541">
    <property type="component" value="Unassembled WGS sequence"/>
</dbReference>
<reference evidence="2 3" key="1">
    <citation type="submission" date="2016-03" db="EMBL/GenBank/DDBJ databases">
        <title>Trachymyrmex septentrionalis WGS genome.</title>
        <authorList>
            <person name="Nygaard S."/>
            <person name="Hu H."/>
            <person name="Boomsma J."/>
            <person name="Zhang G."/>
        </authorList>
    </citation>
    <scope>NUCLEOTIDE SEQUENCE [LARGE SCALE GENOMIC DNA]</scope>
    <source>
        <strain evidence="2">Tsep2-gDNA-1</strain>
        <tissue evidence="2">Whole body</tissue>
    </source>
</reference>
<organism evidence="2 3">
    <name type="scientific">Trachymyrmex septentrionalis</name>
    <dbReference type="NCBI Taxonomy" id="34720"/>
    <lineage>
        <taxon>Eukaryota</taxon>
        <taxon>Metazoa</taxon>
        <taxon>Ecdysozoa</taxon>
        <taxon>Arthropoda</taxon>
        <taxon>Hexapoda</taxon>
        <taxon>Insecta</taxon>
        <taxon>Pterygota</taxon>
        <taxon>Neoptera</taxon>
        <taxon>Endopterygota</taxon>
        <taxon>Hymenoptera</taxon>
        <taxon>Apocrita</taxon>
        <taxon>Aculeata</taxon>
        <taxon>Formicoidea</taxon>
        <taxon>Formicidae</taxon>
        <taxon>Myrmicinae</taxon>
        <taxon>Trachymyrmex</taxon>
    </lineage>
</organism>
<protein>
    <submittedName>
        <fullName evidence="2">Uncharacterized protein</fullName>
    </submittedName>
</protein>
<keyword evidence="3" id="KW-1185">Reference proteome</keyword>
<dbReference type="AlphaFoldDB" id="A0A195EZ69"/>
<feature type="region of interest" description="Disordered" evidence="1">
    <location>
        <begin position="305"/>
        <end position="337"/>
    </location>
</feature>
<dbReference type="EMBL" id="KQ981905">
    <property type="protein sequence ID" value="KYN33513.1"/>
    <property type="molecule type" value="Genomic_DNA"/>
</dbReference>
<evidence type="ECO:0000313" key="2">
    <source>
        <dbReference type="EMBL" id="KYN33513.1"/>
    </source>
</evidence>
<sequence length="337" mass="37828">MSRKRDAVSRAVARISQRNNDVARPGEYRSHRRRSAGSVNTRRYTDAGRWKSARNDEKRLIYATLARDWDSHVLFLPFLSRLFYNTTVSISNLLLVELCTSRFTARGALNFSAPTRIHCRYSFCRRSKTSEDFFLLSIVCPVFRRSIREFFGAYRETGAKGRGIIERDPSILPAIFRAGPTKPSPKAAEKGLRREYRRRGFLPKAPPANRITAVRCPACPGVRMHGPTHTHTHTHRSEECGRNCHGRDGWAARGQFSGKKILILISCKWPPLPLGYGNTIVPVAVAVAAARRGLHGAVMHEGLRDEGGARVAPGAGDSKLRSKDGWAKREVRRATKQ</sequence>
<proteinExistence type="predicted"/>
<evidence type="ECO:0000313" key="3">
    <source>
        <dbReference type="Proteomes" id="UP000078541"/>
    </source>
</evidence>
<dbReference type="STRING" id="34720.A0A195EZ69"/>
<feature type="compositionally biased region" description="Basic and acidic residues" evidence="1">
    <location>
        <begin position="318"/>
        <end position="337"/>
    </location>
</feature>
<gene>
    <name evidence="2" type="ORF">ALC56_12225</name>
</gene>
<evidence type="ECO:0000256" key="1">
    <source>
        <dbReference type="SAM" id="MobiDB-lite"/>
    </source>
</evidence>
<accession>A0A195EZ69</accession>
<name>A0A195EZ69_9HYME</name>